<keyword evidence="3" id="KW-1185">Reference proteome</keyword>
<feature type="non-terminal residue" evidence="2">
    <location>
        <position position="84"/>
    </location>
</feature>
<comment type="caution">
    <text evidence="2">The sequence shown here is derived from an EMBL/GenBank/DDBJ whole genome shotgun (WGS) entry which is preliminary data.</text>
</comment>
<organism evidence="2 3">
    <name type="scientific">Ceratitis capitata</name>
    <name type="common">Mediterranean fruit fly</name>
    <name type="synonym">Tephritis capitata</name>
    <dbReference type="NCBI Taxonomy" id="7213"/>
    <lineage>
        <taxon>Eukaryota</taxon>
        <taxon>Metazoa</taxon>
        <taxon>Ecdysozoa</taxon>
        <taxon>Arthropoda</taxon>
        <taxon>Hexapoda</taxon>
        <taxon>Insecta</taxon>
        <taxon>Pterygota</taxon>
        <taxon>Neoptera</taxon>
        <taxon>Endopterygota</taxon>
        <taxon>Diptera</taxon>
        <taxon>Brachycera</taxon>
        <taxon>Muscomorpha</taxon>
        <taxon>Tephritoidea</taxon>
        <taxon>Tephritidae</taxon>
        <taxon>Ceratitis</taxon>
        <taxon>Ceratitis</taxon>
    </lineage>
</organism>
<accession>A0A811UNZ8</accession>
<dbReference type="Proteomes" id="UP000606786">
    <property type="component" value="Unassembled WGS sequence"/>
</dbReference>
<feature type="region of interest" description="Disordered" evidence="1">
    <location>
        <begin position="63"/>
        <end position="84"/>
    </location>
</feature>
<evidence type="ECO:0000313" key="2">
    <source>
        <dbReference type="EMBL" id="CAD7000048.1"/>
    </source>
</evidence>
<protein>
    <submittedName>
        <fullName evidence="2">(Mediterranean fruit fly) hypothetical protein</fullName>
    </submittedName>
</protein>
<evidence type="ECO:0000313" key="3">
    <source>
        <dbReference type="Proteomes" id="UP000606786"/>
    </source>
</evidence>
<proteinExistence type="predicted"/>
<feature type="compositionally biased region" description="Basic and acidic residues" evidence="1">
    <location>
        <begin position="74"/>
        <end position="84"/>
    </location>
</feature>
<gene>
    <name evidence="2" type="ORF">CCAP1982_LOCUS8552</name>
</gene>
<sequence length="84" mass="9550">YFLITSRLWQIRCLLKVLRPVAEVVLVYTTSSSALCYATPCYIKNAARGVVSMCLCEKLPAMSGAKKKKKQQKVGKEKRNPRRE</sequence>
<reference evidence="2" key="1">
    <citation type="submission" date="2020-11" db="EMBL/GenBank/DDBJ databases">
        <authorList>
            <person name="Whitehead M."/>
        </authorList>
    </citation>
    <scope>NUCLEOTIDE SEQUENCE</scope>
    <source>
        <strain evidence="2">EGII</strain>
    </source>
</reference>
<name>A0A811UNZ8_CERCA</name>
<dbReference type="EMBL" id="CAJHJT010000012">
    <property type="protein sequence ID" value="CAD7000048.1"/>
    <property type="molecule type" value="Genomic_DNA"/>
</dbReference>
<dbReference type="AlphaFoldDB" id="A0A811UNZ8"/>
<evidence type="ECO:0000256" key="1">
    <source>
        <dbReference type="SAM" id="MobiDB-lite"/>
    </source>
</evidence>